<protein>
    <submittedName>
        <fullName evidence="2">Uncharacterized protein</fullName>
    </submittedName>
</protein>
<evidence type="ECO:0000313" key="2">
    <source>
        <dbReference type="EMBL" id="PIP86618.1"/>
    </source>
</evidence>
<gene>
    <name evidence="2" type="ORF">COW82_01185</name>
</gene>
<comment type="caution">
    <text evidence="2">The sequence shown here is derived from an EMBL/GenBank/DDBJ whole genome shotgun (WGS) entry which is preliminary data.</text>
</comment>
<organism evidence="2 3">
    <name type="scientific">Candidatus Campbellbacteria bacterium CG22_combo_CG10-13_8_21_14_all_43_18</name>
    <dbReference type="NCBI Taxonomy" id="1974530"/>
    <lineage>
        <taxon>Bacteria</taxon>
        <taxon>Candidatus Campbelliibacteriota</taxon>
    </lineage>
</organism>
<feature type="transmembrane region" description="Helical" evidence="1">
    <location>
        <begin position="67"/>
        <end position="87"/>
    </location>
</feature>
<reference evidence="2 3" key="1">
    <citation type="submission" date="2017-09" db="EMBL/GenBank/DDBJ databases">
        <title>Depth-based differentiation of microbial function through sediment-hosted aquifers and enrichment of novel symbionts in the deep terrestrial subsurface.</title>
        <authorList>
            <person name="Probst A.J."/>
            <person name="Ladd B."/>
            <person name="Jarett J.K."/>
            <person name="Geller-Mcgrath D.E."/>
            <person name="Sieber C.M."/>
            <person name="Emerson J.B."/>
            <person name="Anantharaman K."/>
            <person name="Thomas B.C."/>
            <person name="Malmstrom R."/>
            <person name="Stieglmeier M."/>
            <person name="Klingl A."/>
            <person name="Woyke T."/>
            <person name="Ryan C.M."/>
            <person name="Banfield J.F."/>
        </authorList>
    </citation>
    <scope>NUCLEOTIDE SEQUENCE [LARGE SCALE GENOMIC DNA]</scope>
    <source>
        <strain evidence="2">CG22_combo_CG10-13_8_21_14_all_43_18</strain>
    </source>
</reference>
<dbReference type="Proteomes" id="UP000231276">
    <property type="component" value="Unassembled WGS sequence"/>
</dbReference>
<proteinExistence type="predicted"/>
<name>A0A2H0DXM5_9BACT</name>
<evidence type="ECO:0000313" key="3">
    <source>
        <dbReference type="Proteomes" id="UP000231276"/>
    </source>
</evidence>
<accession>A0A2H0DXM5</accession>
<keyword evidence="1" id="KW-0472">Membrane</keyword>
<dbReference type="EMBL" id="PCTS01000015">
    <property type="protein sequence ID" value="PIP86618.1"/>
    <property type="molecule type" value="Genomic_DNA"/>
</dbReference>
<keyword evidence="1" id="KW-1133">Transmembrane helix</keyword>
<keyword evidence="1" id="KW-0812">Transmembrane</keyword>
<sequence>MKKLKPLFIALLGGGGVYLFRGELLRALLWISFFFIVGLGALAYWANKRKKGYGTPAGPKAKKQGRWGYIALGVFLTILFAFFSLWVGKWATTLAFLQDPIPFPGSRIEVFWEKLPETKGEPEEDRALVQGEIVYYDELRFDFNIAEVLYSWDRREPHGRWTGSKGEGTWSLTRVRSGEFMGWARNEAGEYFVMSLKVRG</sequence>
<evidence type="ECO:0000256" key="1">
    <source>
        <dbReference type="SAM" id="Phobius"/>
    </source>
</evidence>
<feature type="transmembrane region" description="Helical" evidence="1">
    <location>
        <begin position="29"/>
        <end position="46"/>
    </location>
</feature>
<dbReference type="AlphaFoldDB" id="A0A2H0DXM5"/>